<keyword evidence="2" id="KW-1185">Reference proteome</keyword>
<organism evidence="1 2">
    <name type="scientific">Roseicitreum antarcticum</name>
    <dbReference type="NCBI Taxonomy" id="564137"/>
    <lineage>
        <taxon>Bacteria</taxon>
        <taxon>Pseudomonadati</taxon>
        <taxon>Pseudomonadota</taxon>
        <taxon>Alphaproteobacteria</taxon>
        <taxon>Rhodobacterales</taxon>
        <taxon>Paracoccaceae</taxon>
        <taxon>Roseicitreum</taxon>
    </lineage>
</organism>
<evidence type="ECO:0000313" key="2">
    <source>
        <dbReference type="Proteomes" id="UP000198539"/>
    </source>
</evidence>
<proteinExistence type="predicted"/>
<sequence>MFTAVNFHQIGAVERNVHSCELFDLVLRTQPCLLTTSLRVKGLGFEGDGK</sequence>
<gene>
    <name evidence="1" type="ORF">SAMN04488238_1216</name>
</gene>
<dbReference type="AlphaFoldDB" id="A0A1H3EFW1"/>
<dbReference type="Proteomes" id="UP000198539">
    <property type="component" value="Unassembled WGS sequence"/>
</dbReference>
<name>A0A1H3EFW1_9RHOB</name>
<accession>A0A1H3EFW1</accession>
<reference evidence="1 2" key="1">
    <citation type="submission" date="2016-10" db="EMBL/GenBank/DDBJ databases">
        <authorList>
            <person name="de Groot N.N."/>
        </authorList>
    </citation>
    <scope>NUCLEOTIDE SEQUENCE [LARGE SCALE GENOMIC DNA]</scope>
    <source>
        <strain evidence="1 2">CGMCC 1.8894</strain>
    </source>
</reference>
<dbReference type="EMBL" id="FNOM01000021">
    <property type="protein sequence ID" value="SDX77606.1"/>
    <property type="molecule type" value="Genomic_DNA"/>
</dbReference>
<protein>
    <submittedName>
        <fullName evidence="1">Uncharacterized protein</fullName>
    </submittedName>
</protein>
<dbReference type="STRING" id="564137.SAMN04488238_1216"/>
<evidence type="ECO:0000313" key="1">
    <source>
        <dbReference type="EMBL" id="SDX77606.1"/>
    </source>
</evidence>